<reference evidence="1" key="1">
    <citation type="submission" date="2020-05" db="EMBL/GenBank/DDBJ databases">
        <authorList>
            <person name="Chiriac C."/>
            <person name="Salcher M."/>
            <person name="Ghai R."/>
            <person name="Kavagutti S V."/>
        </authorList>
    </citation>
    <scope>NUCLEOTIDE SEQUENCE</scope>
</reference>
<sequence length="30" mass="3105">MIPVLIVGIMMPKITRGIVAPSVLAASARV</sequence>
<organism evidence="1">
    <name type="scientific">freshwater metagenome</name>
    <dbReference type="NCBI Taxonomy" id="449393"/>
    <lineage>
        <taxon>unclassified sequences</taxon>
        <taxon>metagenomes</taxon>
        <taxon>ecological metagenomes</taxon>
    </lineage>
</organism>
<dbReference type="EMBL" id="CAEZWQ010000106">
    <property type="protein sequence ID" value="CAB4667275.1"/>
    <property type="molecule type" value="Genomic_DNA"/>
</dbReference>
<accession>A0A6J6M3G9</accession>
<name>A0A6J6M3G9_9ZZZZ</name>
<protein>
    <submittedName>
        <fullName evidence="1">Unannotated protein</fullName>
    </submittedName>
</protein>
<gene>
    <name evidence="1" type="ORF">UFOPK2275_00880</name>
</gene>
<dbReference type="AlphaFoldDB" id="A0A6J6M3G9"/>
<proteinExistence type="predicted"/>
<evidence type="ECO:0000313" key="1">
    <source>
        <dbReference type="EMBL" id="CAB4667275.1"/>
    </source>
</evidence>